<gene>
    <name evidence="2" type="ORF">LCGC14_2401890</name>
</gene>
<reference evidence="2" key="1">
    <citation type="journal article" date="2015" name="Nature">
        <title>Complex archaea that bridge the gap between prokaryotes and eukaryotes.</title>
        <authorList>
            <person name="Spang A."/>
            <person name="Saw J.H."/>
            <person name="Jorgensen S.L."/>
            <person name="Zaremba-Niedzwiedzka K."/>
            <person name="Martijn J."/>
            <person name="Lind A.E."/>
            <person name="van Eijk R."/>
            <person name="Schleper C."/>
            <person name="Guy L."/>
            <person name="Ettema T.J."/>
        </authorList>
    </citation>
    <scope>NUCLEOTIDE SEQUENCE</scope>
</reference>
<name>A0A0F9BV91_9ZZZZ</name>
<dbReference type="GO" id="GO:0044781">
    <property type="term" value="P:bacterial-type flagellum organization"/>
    <property type="evidence" value="ECO:0007669"/>
    <property type="project" value="UniProtKB-KW"/>
</dbReference>
<accession>A0A0F9BV91</accession>
<dbReference type="AlphaFoldDB" id="A0A0F9BV91"/>
<evidence type="ECO:0000313" key="2">
    <source>
        <dbReference type="EMBL" id="KKL25779.1"/>
    </source>
</evidence>
<proteinExistence type="predicted"/>
<keyword evidence="1" id="KW-1005">Bacterial flagellum biogenesis</keyword>
<feature type="non-terminal residue" evidence="2">
    <location>
        <position position="1"/>
    </location>
</feature>
<protein>
    <recommendedName>
        <fullName evidence="3">FlgD Tudor-like domain-containing protein</fullName>
    </recommendedName>
</protein>
<dbReference type="EMBL" id="LAZR01036087">
    <property type="protein sequence ID" value="KKL25779.1"/>
    <property type="molecule type" value="Genomic_DNA"/>
</dbReference>
<evidence type="ECO:0008006" key="3">
    <source>
        <dbReference type="Google" id="ProtNLM"/>
    </source>
</evidence>
<comment type="caution">
    <text evidence="2">The sequence shown here is derived from an EMBL/GenBank/DDBJ whole genome shotgun (WGS) entry which is preliminary data.</text>
</comment>
<dbReference type="Pfam" id="PF03963">
    <property type="entry name" value="FlgD"/>
    <property type="match status" value="1"/>
</dbReference>
<dbReference type="InterPro" id="IPR005648">
    <property type="entry name" value="FlgD"/>
</dbReference>
<organism evidence="2">
    <name type="scientific">marine sediment metagenome</name>
    <dbReference type="NCBI Taxonomy" id="412755"/>
    <lineage>
        <taxon>unclassified sequences</taxon>
        <taxon>metagenomes</taxon>
        <taxon>ecological metagenomes</taxon>
    </lineage>
</organism>
<evidence type="ECO:0000256" key="1">
    <source>
        <dbReference type="ARBA" id="ARBA00022795"/>
    </source>
</evidence>
<sequence length="141" mass="15745">FMQLLITQMQNQNPLEPMSNEAMAAQLAQFSQLELTEEMNGSISSMNSTMEQLNSSFQGSLLMAEYDYAKSLLGKDVEFFDSGNQQDVMGKVDQVNIDPETGYSSLNVNVTDFELISGQTLTDTYRVYLNNISGIRDNSDL</sequence>